<evidence type="ECO:0000256" key="8">
    <source>
        <dbReference type="SAM" id="Coils"/>
    </source>
</evidence>
<dbReference type="eggNOG" id="COG1538">
    <property type="taxonomic scope" value="Bacteria"/>
</dbReference>
<name>U6RJW9_9BACT</name>
<evidence type="ECO:0000256" key="7">
    <source>
        <dbReference type="ARBA" id="ARBA00023237"/>
    </source>
</evidence>
<comment type="similarity">
    <text evidence="2">Belongs to the outer membrane factor (OMF) (TC 1.B.17) family.</text>
</comment>
<reference evidence="10 11" key="1">
    <citation type="submission" date="2013-04" db="EMBL/GenBank/DDBJ databases">
        <title>The Genome Sequence of Bacteroides massiliensis DSM 17679.</title>
        <authorList>
            <consortium name="The Broad Institute Genomics Platform"/>
            <person name="Earl A."/>
            <person name="Ward D."/>
            <person name="Feldgarden M."/>
            <person name="Gevers D."/>
            <person name="Martens E."/>
            <person name="Fenner L."/>
            <person name="Roux V."/>
            <person name="Mallet M.N."/>
            <person name="Raoult D."/>
            <person name="Walker B."/>
            <person name="Young S."/>
            <person name="Zeng Q."/>
            <person name="Gargeya S."/>
            <person name="Fitzgerald M."/>
            <person name="Haas B."/>
            <person name="Abouelleil A."/>
            <person name="Allen A.W."/>
            <person name="Alvarado L."/>
            <person name="Arachchi H.M."/>
            <person name="Berlin A.M."/>
            <person name="Chapman S.B."/>
            <person name="Gainer-Dewar J."/>
            <person name="Goldberg J."/>
            <person name="Griggs A."/>
            <person name="Gujja S."/>
            <person name="Hansen M."/>
            <person name="Howarth C."/>
            <person name="Imamovic A."/>
            <person name="Ireland A."/>
            <person name="Larimer J."/>
            <person name="McCowan C."/>
            <person name="Murphy C."/>
            <person name="Pearson M."/>
            <person name="Poon T.W."/>
            <person name="Priest M."/>
            <person name="Roberts A."/>
            <person name="Saif S."/>
            <person name="Shea T."/>
            <person name="Sisk P."/>
            <person name="Sykes S."/>
            <person name="Wortman J."/>
            <person name="Nusbaum C."/>
            <person name="Birren B."/>
        </authorList>
    </citation>
    <scope>NUCLEOTIDE SEQUENCE [LARGE SCALE GENOMIC DNA]</scope>
    <source>
        <strain evidence="11">B84634 / Timone 84634 / DSM 17679 / JCM 13223</strain>
    </source>
</reference>
<evidence type="ECO:0000256" key="5">
    <source>
        <dbReference type="ARBA" id="ARBA00022692"/>
    </source>
</evidence>
<keyword evidence="6" id="KW-0472">Membrane</keyword>
<sequence>MARILIIRKHKTNNMKRYYILAFYILLVAGTATAQEETISLTLQQAIEIAQEHSPQAQAARHTYRAAYWNYRFFRANYLPSVTLSSSPNLNREINKITQPDGTNQFVKQNQLSTDLSLKINQNVWFTGGSFFIKTTTQRIDEFENDLTAYNTQPIVVGYEQSLFGYNSLKWNRRIEPIRYREARKTYSEALELVSSQTSTLFFNLATAQTNLDIATSNHASADTLYRYAEGRYNIGTINENEMLQLEINKLTEETNVMNARIEVEDQMQTLRSFLGINREVNLRVIPDDEIPNFEIPMQEALHLAFKNSPEPETYERLKMESRSELASAKANAGLKADLYVQFGLSQTGNKLADTYRDPLKQQYASIGISLPILDWGRGKGRIRVARSNVDLVNTQAEQALKDFELNVCKMVRQFNLQAYRVAVAFKTDKTAERRHEVAKRLYILGKSTILDLNASITEKDRARRDYITALKTYWSLYYGIRSMTGYDFQNHCPIEESLPYK</sequence>
<dbReference type="GO" id="GO:0009279">
    <property type="term" value="C:cell outer membrane"/>
    <property type="evidence" value="ECO:0007669"/>
    <property type="project" value="UniProtKB-SubCell"/>
</dbReference>
<dbReference type="EMBL" id="AQHY01000010">
    <property type="protein sequence ID" value="EOA56810.1"/>
    <property type="molecule type" value="Genomic_DNA"/>
</dbReference>
<dbReference type="PANTHER" id="PTHR30026:SF20">
    <property type="entry name" value="OUTER MEMBRANE PROTEIN TOLC"/>
    <property type="match status" value="1"/>
</dbReference>
<keyword evidence="4" id="KW-1134">Transmembrane beta strand</keyword>
<keyword evidence="9" id="KW-0732">Signal</keyword>
<gene>
    <name evidence="10" type="ORF">HMPREF1534_01000</name>
</gene>
<dbReference type="HOGENOM" id="CLU_044831_0_0_10"/>
<dbReference type="Proteomes" id="UP000017831">
    <property type="component" value="Unassembled WGS sequence"/>
</dbReference>
<evidence type="ECO:0000256" key="2">
    <source>
        <dbReference type="ARBA" id="ARBA00007613"/>
    </source>
</evidence>
<comment type="subcellular location">
    <subcellularLocation>
        <location evidence="1">Cell outer membrane</location>
    </subcellularLocation>
</comment>
<feature type="coiled-coil region" evidence="8">
    <location>
        <begin position="234"/>
        <end position="261"/>
    </location>
</feature>
<dbReference type="SUPFAM" id="SSF56954">
    <property type="entry name" value="Outer membrane efflux proteins (OEP)"/>
    <property type="match status" value="1"/>
</dbReference>
<comment type="caution">
    <text evidence="10">The sequence shown here is derived from an EMBL/GenBank/DDBJ whole genome shotgun (WGS) entry which is preliminary data.</text>
</comment>
<evidence type="ECO:0008006" key="12">
    <source>
        <dbReference type="Google" id="ProtNLM"/>
    </source>
</evidence>
<protein>
    <recommendedName>
        <fullName evidence="12">Outer membrane efflux protein</fullName>
    </recommendedName>
</protein>
<dbReference type="GO" id="GO:1990281">
    <property type="term" value="C:efflux pump complex"/>
    <property type="evidence" value="ECO:0007669"/>
    <property type="project" value="TreeGrafter"/>
</dbReference>
<feature type="chain" id="PRO_5004680140" description="Outer membrane efflux protein" evidence="9">
    <location>
        <begin position="35"/>
        <end position="502"/>
    </location>
</feature>
<evidence type="ECO:0000256" key="1">
    <source>
        <dbReference type="ARBA" id="ARBA00004442"/>
    </source>
</evidence>
<evidence type="ECO:0000313" key="11">
    <source>
        <dbReference type="Proteomes" id="UP000017831"/>
    </source>
</evidence>
<keyword evidence="7" id="KW-0998">Cell outer membrane</keyword>
<dbReference type="InterPro" id="IPR051906">
    <property type="entry name" value="TolC-like"/>
</dbReference>
<dbReference type="STRING" id="1121098.HMPREF1534_01000"/>
<dbReference type="PANTHER" id="PTHR30026">
    <property type="entry name" value="OUTER MEMBRANE PROTEIN TOLC"/>
    <property type="match status" value="1"/>
</dbReference>
<evidence type="ECO:0000256" key="9">
    <source>
        <dbReference type="SAM" id="SignalP"/>
    </source>
</evidence>
<dbReference type="GO" id="GO:0015562">
    <property type="term" value="F:efflux transmembrane transporter activity"/>
    <property type="evidence" value="ECO:0007669"/>
    <property type="project" value="InterPro"/>
</dbReference>
<dbReference type="Pfam" id="PF02321">
    <property type="entry name" value="OEP"/>
    <property type="match status" value="2"/>
</dbReference>
<accession>U6RJW9</accession>
<keyword evidence="8" id="KW-0175">Coiled coil</keyword>
<dbReference type="GO" id="GO:0015288">
    <property type="term" value="F:porin activity"/>
    <property type="evidence" value="ECO:0007669"/>
    <property type="project" value="TreeGrafter"/>
</dbReference>
<keyword evidence="11" id="KW-1185">Reference proteome</keyword>
<feature type="signal peptide" evidence="9">
    <location>
        <begin position="1"/>
        <end position="34"/>
    </location>
</feature>
<dbReference type="Gene3D" id="1.20.1600.10">
    <property type="entry name" value="Outer membrane efflux proteins (OEP)"/>
    <property type="match status" value="1"/>
</dbReference>
<dbReference type="InterPro" id="IPR003423">
    <property type="entry name" value="OMP_efflux"/>
</dbReference>
<organism evidence="10 11">
    <name type="scientific">Phocaeicola massiliensis B84634 = Timone 84634 = DSM 17679 = JCM 13223</name>
    <dbReference type="NCBI Taxonomy" id="1121098"/>
    <lineage>
        <taxon>Bacteria</taxon>
        <taxon>Pseudomonadati</taxon>
        <taxon>Bacteroidota</taxon>
        <taxon>Bacteroidia</taxon>
        <taxon>Bacteroidales</taxon>
        <taxon>Bacteroidaceae</taxon>
        <taxon>Phocaeicola</taxon>
    </lineage>
</organism>
<keyword evidence="3" id="KW-0813">Transport</keyword>
<evidence type="ECO:0000313" key="10">
    <source>
        <dbReference type="EMBL" id="EOA56810.1"/>
    </source>
</evidence>
<proteinExistence type="inferred from homology"/>
<evidence type="ECO:0000256" key="4">
    <source>
        <dbReference type="ARBA" id="ARBA00022452"/>
    </source>
</evidence>
<evidence type="ECO:0000256" key="6">
    <source>
        <dbReference type="ARBA" id="ARBA00023136"/>
    </source>
</evidence>
<keyword evidence="5" id="KW-0812">Transmembrane</keyword>
<dbReference type="PATRIC" id="fig|1121098.3.peg.1016"/>
<evidence type="ECO:0000256" key="3">
    <source>
        <dbReference type="ARBA" id="ARBA00022448"/>
    </source>
</evidence>
<dbReference type="AlphaFoldDB" id="U6RJW9"/>